<dbReference type="InterPro" id="IPR029055">
    <property type="entry name" value="Ntn_hydrolases_N"/>
</dbReference>
<keyword evidence="3 5" id="KW-0539">Nucleus</keyword>
<comment type="function">
    <text evidence="1">The proteasome is a multicatalytic proteinase complex which is characterized by its ability to cleave peptides with Arg, Phe, Tyr, Leu, and Glu adjacent to the leaving group at neutral or slightly basic pH. The proteasome has an ATP-dependent proteolytic activity.</text>
</comment>
<evidence type="ECO:0000313" key="8">
    <source>
        <dbReference type="Proteomes" id="UP000054018"/>
    </source>
</evidence>
<reference evidence="7 8" key="1">
    <citation type="submission" date="2014-04" db="EMBL/GenBank/DDBJ databases">
        <authorList>
            <consortium name="DOE Joint Genome Institute"/>
            <person name="Kuo A."/>
            <person name="Kohler A."/>
            <person name="Costa M.D."/>
            <person name="Nagy L.G."/>
            <person name="Floudas D."/>
            <person name="Copeland A."/>
            <person name="Barry K.W."/>
            <person name="Cichocki N."/>
            <person name="Veneault-Fourrey C."/>
            <person name="LaButti K."/>
            <person name="Lindquist E.A."/>
            <person name="Lipzen A."/>
            <person name="Lundell T."/>
            <person name="Morin E."/>
            <person name="Murat C."/>
            <person name="Sun H."/>
            <person name="Tunlid A."/>
            <person name="Henrissat B."/>
            <person name="Grigoriev I.V."/>
            <person name="Hibbett D.S."/>
            <person name="Martin F."/>
            <person name="Nordberg H.P."/>
            <person name="Cantor M.N."/>
            <person name="Hua S.X."/>
        </authorList>
    </citation>
    <scope>NUCLEOTIDE SEQUENCE [LARGE SCALE GENOMIC DNA]</scope>
    <source>
        <strain evidence="7 8">441</strain>
    </source>
</reference>
<comment type="subunit">
    <text evidence="5">The 26S proteasome consists of a 20S proteasome core and two 19S regulatory subunits.</text>
</comment>
<dbReference type="STRING" id="765257.A0A0C9ZXN9"/>
<dbReference type="EMBL" id="KN833698">
    <property type="protein sequence ID" value="KIK26942.1"/>
    <property type="molecule type" value="Genomic_DNA"/>
</dbReference>
<gene>
    <name evidence="7" type="ORF">PISMIDRAFT_215978</name>
</gene>
<reference evidence="8" key="2">
    <citation type="submission" date="2015-01" db="EMBL/GenBank/DDBJ databases">
        <title>Evolutionary Origins and Diversification of the Mycorrhizal Mutualists.</title>
        <authorList>
            <consortium name="DOE Joint Genome Institute"/>
            <consortium name="Mycorrhizal Genomics Consortium"/>
            <person name="Kohler A."/>
            <person name="Kuo A."/>
            <person name="Nagy L.G."/>
            <person name="Floudas D."/>
            <person name="Copeland A."/>
            <person name="Barry K.W."/>
            <person name="Cichocki N."/>
            <person name="Veneault-Fourrey C."/>
            <person name="LaButti K."/>
            <person name="Lindquist E.A."/>
            <person name="Lipzen A."/>
            <person name="Lundell T."/>
            <person name="Morin E."/>
            <person name="Murat C."/>
            <person name="Riley R."/>
            <person name="Ohm R."/>
            <person name="Sun H."/>
            <person name="Tunlid A."/>
            <person name="Henrissat B."/>
            <person name="Grigoriev I.V."/>
            <person name="Hibbett D.S."/>
            <person name="Martin F."/>
        </authorList>
    </citation>
    <scope>NUCLEOTIDE SEQUENCE [LARGE SCALE GENOMIC DNA]</scope>
    <source>
        <strain evidence="8">441</strain>
    </source>
</reference>
<dbReference type="SMART" id="SM00948">
    <property type="entry name" value="Proteasome_A_N"/>
    <property type="match status" value="1"/>
</dbReference>
<evidence type="ECO:0000259" key="6">
    <source>
        <dbReference type="PROSITE" id="PS00388"/>
    </source>
</evidence>
<evidence type="ECO:0000256" key="4">
    <source>
        <dbReference type="PROSITE-ProRule" id="PRU00808"/>
    </source>
</evidence>
<dbReference type="InterPro" id="IPR000426">
    <property type="entry name" value="Proteasome_asu_N"/>
</dbReference>
<dbReference type="GO" id="GO:0006511">
    <property type="term" value="P:ubiquitin-dependent protein catabolic process"/>
    <property type="evidence" value="ECO:0007669"/>
    <property type="project" value="InterPro"/>
</dbReference>
<name>A0A0C9ZXN9_9AGAM</name>
<dbReference type="OrthoDB" id="431557at2759"/>
<dbReference type="InterPro" id="IPR050115">
    <property type="entry name" value="Proteasome_alpha"/>
</dbReference>
<dbReference type="SUPFAM" id="SSF56235">
    <property type="entry name" value="N-terminal nucleophile aminohydrolases (Ntn hydrolases)"/>
    <property type="match status" value="1"/>
</dbReference>
<dbReference type="Pfam" id="PF00227">
    <property type="entry name" value="Proteasome"/>
    <property type="match status" value="1"/>
</dbReference>
<keyword evidence="5" id="KW-0963">Cytoplasm</keyword>
<comment type="similarity">
    <text evidence="4 5">Belongs to the peptidase T1A family.</text>
</comment>
<dbReference type="GO" id="GO:0019773">
    <property type="term" value="C:proteasome core complex, alpha-subunit complex"/>
    <property type="evidence" value="ECO:0007669"/>
    <property type="project" value="UniProtKB-UniRule"/>
</dbReference>
<dbReference type="GO" id="GO:0005737">
    <property type="term" value="C:cytoplasm"/>
    <property type="evidence" value="ECO:0007669"/>
    <property type="project" value="UniProtKB-SubCell"/>
</dbReference>
<dbReference type="AlphaFoldDB" id="A0A0C9ZXN9"/>
<protein>
    <recommendedName>
        <fullName evidence="5">Proteasome subunit alpha type</fullName>
    </recommendedName>
</protein>
<proteinExistence type="inferred from homology"/>
<dbReference type="PANTHER" id="PTHR11599">
    <property type="entry name" value="PROTEASOME SUBUNIT ALPHA/BETA"/>
    <property type="match status" value="1"/>
</dbReference>
<feature type="domain" description="Proteasome alpha-type subunits" evidence="6">
    <location>
        <begin position="42"/>
        <end position="64"/>
    </location>
</feature>
<evidence type="ECO:0000256" key="3">
    <source>
        <dbReference type="ARBA" id="ARBA00023242"/>
    </source>
</evidence>
<evidence type="ECO:0000313" key="7">
    <source>
        <dbReference type="EMBL" id="KIK26942.1"/>
    </source>
</evidence>
<keyword evidence="8" id="KW-1185">Reference proteome</keyword>
<comment type="subcellular location">
    <subcellularLocation>
        <location evidence="5">Cytoplasm</location>
    </subcellularLocation>
    <subcellularLocation>
        <location evidence="5">Nucleus</location>
    </subcellularLocation>
</comment>
<dbReference type="NCBIfam" id="NF003075">
    <property type="entry name" value="PRK03996.1"/>
    <property type="match status" value="1"/>
</dbReference>
<dbReference type="PROSITE" id="PS00388">
    <property type="entry name" value="PROTEASOME_ALPHA_1"/>
    <property type="match status" value="1"/>
</dbReference>
<dbReference type="Proteomes" id="UP000054018">
    <property type="component" value="Unassembled WGS sequence"/>
</dbReference>
<dbReference type="HOGENOM" id="CLU_035750_4_3_1"/>
<dbReference type="GO" id="GO:0005634">
    <property type="term" value="C:nucleus"/>
    <property type="evidence" value="ECO:0007669"/>
    <property type="project" value="UniProtKB-SubCell"/>
</dbReference>
<dbReference type="InterPro" id="IPR001353">
    <property type="entry name" value="Proteasome_sua/b"/>
</dbReference>
<evidence type="ECO:0000256" key="1">
    <source>
        <dbReference type="ARBA" id="ARBA00002000"/>
    </source>
</evidence>
<sequence>MPSAAGLYMRQRQLPRRAREAYASVTSTDNTSISEAIMARRYDSRTTIFSPEGRLYQIEYAMEAISHAGTVLGVLAKDGVVLAAEKRVTGKLLDLSSAKVGGGYGGSGEKMFLLNSNVIGGVAGITSDANSLVNYARTVAQQHLLQYNDDIPVELLAQRLCDLKQGYTQYGGLRPFGVSILYAGYDPHYRFQLYHSDPSGNYSGWKATCVGANNGTAQSLLKQEYKDDISVEQAIGLVLRVMSKTMDSPTLGSEKLEFAVLTYDEANKQPKAKIYRPSEIDALLVAEGLAKKDDDTEMKS</sequence>
<evidence type="ECO:0000256" key="5">
    <source>
        <dbReference type="RuleBase" id="RU000551"/>
    </source>
</evidence>
<dbReference type="Gene3D" id="3.60.20.10">
    <property type="entry name" value="Glutamine Phosphoribosylpyrophosphate, subunit 1, domain 1"/>
    <property type="match status" value="1"/>
</dbReference>
<organism evidence="7 8">
    <name type="scientific">Pisolithus microcarpus 441</name>
    <dbReference type="NCBI Taxonomy" id="765257"/>
    <lineage>
        <taxon>Eukaryota</taxon>
        <taxon>Fungi</taxon>
        <taxon>Dikarya</taxon>
        <taxon>Basidiomycota</taxon>
        <taxon>Agaricomycotina</taxon>
        <taxon>Agaricomycetes</taxon>
        <taxon>Agaricomycetidae</taxon>
        <taxon>Boletales</taxon>
        <taxon>Sclerodermatineae</taxon>
        <taxon>Pisolithaceae</taxon>
        <taxon>Pisolithus</taxon>
    </lineage>
</organism>
<dbReference type="InterPro" id="IPR023332">
    <property type="entry name" value="Proteasome_alpha-type"/>
</dbReference>
<dbReference type="PROSITE" id="PS51475">
    <property type="entry name" value="PROTEASOME_ALPHA_2"/>
    <property type="match status" value="1"/>
</dbReference>
<keyword evidence="2 4" id="KW-0647">Proteasome</keyword>
<dbReference type="FunFam" id="3.60.20.10:FF:000031">
    <property type="entry name" value="Proteasome subunit alpha type"/>
    <property type="match status" value="1"/>
</dbReference>
<dbReference type="Pfam" id="PF10584">
    <property type="entry name" value="Proteasome_A_N"/>
    <property type="match status" value="1"/>
</dbReference>
<dbReference type="CDD" id="cd03752">
    <property type="entry name" value="proteasome_alpha_type_4"/>
    <property type="match status" value="1"/>
</dbReference>
<accession>A0A0C9ZXN9</accession>
<evidence type="ECO:0000256" key="2">
    <source>
        <dbReference type="ARBA" id="ARBA00022942"/>
    </source>
</evidence>